<protein>
    <submittedName>
        <fullName evidence="1">SagB-type dehydrogenase domain-containing protein</fullName>
    </submittedName>
</protein>
<dbReference type="Proteomes" id="UP000199645">
    <property type="component" value="Unassembled WGS sequence"/>
</dbReference>
<accession>A0A1I2ELJ1</accession>
<gene>
    <name evidence="1" type="ORF">SAMN05421541_104564</name>
</gene>
<dbReference type="InterPro" id="IPR000415">
    <property type="entry name" value="Nitroreductase-like"/>
</dbReference>
<dbReference type="GO" id="GO:0016491">
    <property type="term" value="F:oxidoreductase activity"/>
    <property type="evidence" value="ECO:0007669"/>
    <property type="project" value="InterPro"/>
</dbReference>
<organism evidence="1 2">
    <name type="scientific">Actinoplanes philippinensis</name>
    <dbReference type="NCBI Taxonomy" id="35752"/>
    <lineage>
        <taxon>Bacteria</taxon>
        <taxon>Bacillati</taxon>
        <taxon>Actinomycetota</taxon>
        <taxon>Actinomycetes</taxon>
        <taxon>Micromonosporales</taxon>
        <taxon>Micromonosporaceae</taxon>
        <taxon>Actinoplanes</taxon>
    </lineage>
</organism>
<evidence type="ECO:0000313" key="1">
    <source>
        <dbReference type="EMBL" id="SFE93735.1"/>
    </source>
</evidence>
<sequence length="481" mass="51187">MGAVETVTQILHRLTSYEPGREWDDVISDPRLVLDLKPNDFDRFPLFHKRYGDDLPRVELPRDLPSTGASTVDVLAGAARVAAADVDLPHLARLLHLSAGVVRTSTRPNGITHLFRAAGSAGGRFPLELYVLVPDGHRGLPAGVHWYDPAGHALVRVAPAPSGGGAAIVVTGVPWRTGWRYRERGYRHVYWDAGTMLAQTLALAWSAGIPARLWTTFPDRVVTELVGADGVHEWPVAVVGLDSREPALTPAGAAASGEVDPHPLEFPLVTAAQRAGDGQVLGAPWPAGEPVDAPGTTAGPVETVVLTRGSQRRMDPTRGVPGEVLTTGLRVAVRGIDLPQFVAVHDVDGVPPGVYRWPDLDTPVHAGSRREELYRVTLDQGLSRDAAFVVITAADVASLTDRGYRAAQLAAGLVEGRLHLLAYAMGASATGMTFLDSEIPALVGAPLDAMIFTCVGVPDYRSTPGGLPGAPADVRLMRHRD</sequence>
<dbReference type="PANTHER" id="PTHR43745:SF2">
    <property type="entry name" value="NITROREDUCTASE MJ1384-RELATED"/>
    <property type="match status" value="1"/>
</dbReference>
<proteinExistence type="predicted"/>
<dbReference type="AlphaFoldDB" id="A0A1I2ELJ1"/>
<dbReference type="EMBL" id="FONV01000004">
    <property type="protein sequence ID" value="SFE93735.1"/>
    <property type="molecule type" value="Genomic_DNA"/>
</dbReference>
<dbReference type="CDD" id="cd02142">
    <property type="entry name" value="McbC_SagB-like_oxidoreductase"/>
    <property type="match status" value="1"/>
</dbReference>
<dbReference type="SUPFAM" id="SSF55469">
    <property type="entry name" value="FMN-dependent nitroreductase-like"/>
    <property type="match status" value="2"/>
</dbReference>
<keyword evidence="2" id="KW-1185">Reference proteome</keyword>
<dbReference type="PANTHER" id="PTHR43745">
    <property type="entry name" value="NITROREDUCTASE MJ1384-RELATED"/>
    <property type="match status" value="1"/>
</dbReference>
<evidence type="ECO:0000313" key="2">
    <source>
        <dbReference type="Proteomes" id="UP000199645"/>
    </source>
</evidence>
<dbReference type="InterPro" id="IPR052544">
    <property type="entry name" value="Bacteriocin_Proc_Enz"/>
</dbReference>
<reference evidence="1 2" key="1">
    <citation type="submission" date="2016-10" db="EMBL/GenBank/DDBJ databases">
        <authorList>
            <person name="de Groot N.N."/>
        </authorList>
    </citation>
    <scope>NUCLEOTIDE SEQUENCE [LARGE SCALE GENOMIC DNA]</scope>
    <source>
        <strain evidence="1 2">DSM 43019</strain>
    </source>
</reference>
<name>A0A1I2ELJ1_9ACTN</name>
<dbReference type="Gene3D" id="3.40.109.10">
    <property type="entry name" value="NADH Oxidase"/>
    <property type="match status" value="2"/>
</dbReference>
<dbReference type="STRING" id="35752.SAMN05421541_104564"/>